<dbReference type="Pfam" id="PF13472">
    <property type="entry name" value="Lipase_GDSL_2"/>
    <property type="match status" value="1"/>
</dbReference>
<evidence type="ECO:0000313" key="2">
    <source>
        <dbReference type="EMBL" id="MCU0105661.1"/>
    </source>
</evidence>
<proteinExistence type="predicted"/>
<evidence type="ECO:0000259" key="1">
    <source>
        <dbReference type="Pfam" id="PF13472"/>
    </source>
</evidence>
<keyword evidence="3" id="KW-1185">Reference proteome</keyword>
<keyword evidence="2" id="KW-0378">Hydrolase</keyword>
<gene>
    <name evidence="2" type="ORF">N7603_08315</name>
</gene>
<organism evidence="2 3">
    <name type="scientific">Paracholeplasma vituli</name>
    <dbReference type="NCBI Taxonomy" id="69473"/>
    <lineage>
        <taxon>Bacteria</taxon>
        <taxon>Bacillati</taxon>
        <taxon>Mycoplasmatota</taxon>
        <taxon>Mollicutes</taxon>
        <taxon>Acholeplasmatales</taxon>
        <taxon>Acholeplasmataceae</taxon>
        <taxon>Paracholeplasma</taxon>
    </lineage>
</organism>
<dbReference type="InterPro" id="IPR051532">
    <property type="entry name" value="Ester_Hydrolysis_Enzymes"/>
</dbReference>
<dbReference type="Gene3D" id="3.40.50.1110">
    <property type="entry name" value="SGNH hydrolase"/>
    <property type="match status" value="1"/>
</dbReference>
<dbReference type="SUPFAM" id="SSF52266">
    <property type="entry name" value="SGNH hydrolase"/>
    <property type="match status" value="1"/>
</dbReference>
<accession>A0ABT2PYV0</accession>
<comment type="caution">
    <text evidence="2">The sequence shown here is derived from an EMBL/GenBank/DDBJ whole genome shotgun (WGS) entry which is preliminary data.</text>
</comment>
<dbReference type="CDD" id="cd01834">
    <property type="entry name" value="SGNH_hydrolase_like_2"/>
    <property type="match status" value="1"/>
</dbReference>
<reference evidence="3" key="1">
    <citation type="submission" date="2023-07" db="EMBL/GenBank/DDBJ databases">
        <title>Novel Mycoplasma species identified in domestic and wild animals.</title>
        <authorList>
            <person name="Volokhov D.V."/>
            <person name="Furtak V.A."/>
            <person name="Zagorodnyaya T.A."/>
        </authorList>
    </citation>
    <scope>NUCLEOTIDE SEQUENCE [LARGE SCALE GENOMIC DNA]</scope>
    <source>
        <strain evidence="3">92-19</strain>
    </source>
</reference>
<dbReference type="PANTHER" id="PTHR30383:SF5">
    <property type="entry name" value="SGNH HYDROLASE-TYPE ESTERASE DOMAIN-CONTAINING PROTEIN"/>
    <property type="match status" value="1"/>
</dbReference>
<evidence type="ECO:0000313" key="3">
    <source>
        <dbReference type="Proteomes" id="UP001209076"/>
    </source>
</evidence>
<sequence>MRLLFQGDSITDCNRNRENGMDLGHGYVRKIQEALPNHEVLNRGISGNRTIDLMQRWQKDTLDLKPDFLSIFIGINEVWHYHYDQKVLTPRMYEDFYENLIKQTQYLLPNTKILLIEPFVFPIGVYQKSWDVELLEEQKIVKKLATQFNTLYLPLQSILNQHLDRYSMEAMAGDGVHPSDLGHEIIKDAILKVIKPALGL</sequence>
<dbReference type="InterPro" id="IPR036514">
    <property type="entry name" value="SGNH_hydro_sf"/>
</dbReference>
<dbReference type="PANTHER" id="PTHR30383">
    <property type="entry name" value="THIOESTERASE 1/PROTEASE 1/LYSOPHOSPHOLIPASE L1"/>
    <property type="match status" value="1"/>
</dbReference>
<dbReference type="GO" id="GO:0016787">
    <property type="term" value="F:hydrolase activity"/>
    <property type="evidence" value="ECO:0007669"/>
    <property type="project" value="UniProtKB-KW"/>
</dbReference>
<protein>
    <submittedName>
        <fullName evidence="2">SGNH/GDSL hydrolase family protein</fullName>
    </submittedName>
</protein>
<dbReference type="EMBL" id="JAOEGN010000020">
    <property type="protein sequence ID" value="MCU0105661.1"/>
    <property type="molecule type" value="Genomic_DNA"/>
</dbReference>
<dbReference type="Proteomes" id="UP001209076">
    <property type="component" value="Unassembled WGS sequence"/>
</dbReference>
<dbReference type="InterPro" id="IPR013830">
    <property type="entry name" value="SGNH_hydro"/>
</dbReference>
<dbReference type="RefSeq" id="WP_262096980.1">
    <property type="nucleotide sequence ID" value="NZ_JAOEGN010000020.1"/>
</dbReference>
<name>A0ABT2PYV0_9MOLU</name>
<feature type="domain" description="SGNH hydrolase-type esterase" evidence="1">
    <location>
        <begin position="7"/>
        <end position="185"/>
    </location>
</feature>